<evidence type="ECO:0000313" key="11">
    <source>
        <dbReference type="EMBL" id="AYF75015.1"/>
    </source>
</evidence>
<dbReference type="OrthoDB" id="5242569at2"/>
<name>A0A386ZEG6_9NOCA</name>
<keyword evidence="5 8" id="KW-0238">DNA-binding</keyword>
<dbReference type="Proteomes" id="UP000267164">
    <property type="component" value="Chromosome"/>
</dbReference>
<dbReference type="PROSITE" id="PS51755">
    <property type="entry name" value="OMPR_PHOB"/>
    <property type="match status" value="1"/>
</dbReference>
<sequence>MWRARTRCPPPRCGPDSRCPAASSCSRLARAIRRRRSPCPRLAENRPQVPSVSSDRVTGPRILIVDDDVRVLASVARGLRMSGFEVETAADGAAALRHIAADAPQAMLLDLNMPNLDGVQVVTALRALGNDIPICVLSARAEVTDRIDALEAGADDYLTKPFDLGELVARLRAMLRRAPAPTHVDDDRIVVGPLSVRPGARRAAVDGTPLDLTKREFDLLAALASAPGQVFSRTQLLDLVWGYDFETQTKVVDVFVSYLRRKIEDAGAPRLVHTVRGVGFVLRTEP</sequence>
<evidence type="ECO:0000256" key="7">
    <source>
        <dbReference type="PROSITE-ProRule" id="PRU00169"/>
    </source>
</evidence>
<dbReference type="Pfam" id="PF00072">
    <property type="entry name" value="Response_reg"/>
    <property type="match status" value="1"/>
</dbReference>
<dbReference type="Pfam" id="PF00486">
    <property type="entry name" value="Trans_reg_C"/>
    <property type="match status" value="1"/>
</dbReference>
<keyword evidence="12" id="KW-1185">Reference proteome</keyword>
<gene>
    <name evidence="11" type="ORF">D7D52_15390</name>
</gene>
<feature type="modified residue" description="4-aspartylphosphate" evidence="7">
    <location>
        <position position="110"/>
    </location>
</feature>
<dbReference type="GO" id="GO:0032993">
    <property type="term" value="C:protein-DNA complex"/>
    <property type="evidence" value="ECO:0007669"/>
    <property type="project" value="TreeGrafter"/>
</dbReference>
<dbReference type="GO" id="GO:0005829">
    <property type="term" value="C:cytosol"/>
    <property type="evidence" value="ECO:0007669"/>
    <property type="project" value="TreeGrafter"/>
</dbReference>
<feature type="domain" description="Response regulatory" evidence="9">
    <location>
        <begin position="61"/>
        <end position="175"/>
    </location>
</feature>
<dbReference type="InterPro" id="IPR001789">
    <property type="entry name" value="Sig_transdc_resp-reg_receiver"/>
</dbReference>
<dbReference type="CDD" id="cd17627">
    <property type="entry name" value="REC_OmpR_PrrA-like"/>
    <property type="match status" value="1"/>
</dbReference>
<feature type="domain" description="OmpR/PhoB-type" evidence="10">
    <location>
        <begin position="186"/>
        <end position="284"/>
    </location>
</feature>
<evidence type="ECO:0000256" key="1">
    <source>
        <dbReference type="ARBA" id="ARBA00004496"/>
    </source>
</evidence>
<dbReference type="SMART" id="SM00448">
    <property type="entry name" value="REC"/>
    <property type="match status" value="1"/>
</dbReference>
<evidence type="ECO:0000256" key="8">
    <source>
        <dbReference type="PROSITE-ProRule" id="PRU01091"/>
    </source>
</evidence>
<keyword evidence="4" id="KW-0805">Transcription regulation</keyword>
<dbReference type="InterPro" id="IPR036388">
    <property type="entry name" value="WH-like_DNA-bd_sf"/>
</dbReference>
<dbReference type="FunFam" id="1.10.10.10:FF:000005">
    <property type="entry name" value="Two-component system response regulator"/>
    <property type="match status" value="1"/>
</dbReference>
<dbReference type="PANTHER" id="PTHR48111:SF22">
    <property type="entry name" value="REGULATOR OF RPOS"/>
    <property type="match status" value="1"/>
</dbReference>
<keyword evidence="2 7" id="KW-0597">Phosphoprotein</keyword>
<evidence type="ECO:0000256" key="4">
    <source>
        <dbReference type="ARBA" id="ARBA00023015"/>
    </source>
</evidence>
<dbReference type="PANTHER" id="PTHR48111">
    <property type="entry name" value="REGULATOR OF RPOS"/>
    <property type="match status" value="1"/>
</dbReference>
<dbReference type="InterPro" id="IPR011006">
    <property type="entry name" value="CheY-like_superfamily"/>
</dbReference>
<comment type="subcellular location">
    <subcellularLocation>
        <location evidence="1">Cytoplasm</location>
    </subcellularLocation>
</comment>
<dbReference type="SMART" id="SM00862">
    <property type="entry name" value="Trans_reg_C"/>
    <property type="match status" value="1"/>
</dbReference>
<dbReference type="KEGG" id="nyu:D7D52_15390"/>
<dbReference type="AlphaFoldDB" id="A0A386ZEG6"/>
<dbReference type="GO" id="GO:0000156">
    <property type="term" value="F:phosphorelay response regulator activity"/>
    <property type="evidence" value="ECO:0007669"/>
    <property type="project" value="TreeGrafter"/>
</dbReference>
<dbReference type="Gene3D" id="1.10.10.10">
    <property type="entry name" value="Winged helix-like DNA-binding domain superfamily/Winged helix DNA-binding domain"/>
    <property type="match status" value="1"/>
</dbReference>
<dbReference type="PROSITE" id="PS50110">
    <property type="entry name" value="RESPONSE_REGULATORY"/>
    <property type="match status" value="1"/>
</dbReference>
<accession>A0A386ZEG6</accession>
<reference evidence="11 12" key="1">
    <citation type="submission" date="2018-09" db="EMBL/GenBank/DDBJ databases">
        <title>Nocardia yunnanensis sp. nov., an actinomycete isolated from a soil sample.</title>
        <authorList>
            <person name="Zhang J."/>
        </authorList>
    </citation>
    <scope>NUCLEOTIDE SEQUENCE [LARGE SCALE GENOMIC DNA]</scope>
    <source>
        <strain evidence="11 12">CFHS0054</strain>
    </source>
</reference>
<dbReference type="Gene3D" id="6.10.250.690">
    <property type="match status" value="1"/>
</dbReference>
<keyword evidence="6" id="KW-0804">Transcription</keyword>
<dbReference type="SUPFAM" id="SSF52172">
    <property type="entry name" value="CheY-like"/>
    <property type="match status" value="1"/>
</dbReference>
<dbReference type="CDD" id="cd00383">
    <property type="entry name" value="trans_reg_C"/>
    <property type="match status" value="1"/>
</dbReference>
<evidence type="ECO:0000256" key="6">
    <source>
        <dbReference type="ARBA" id="ARBA00023163"/>
    </source>
</evidence>
<dbReference type="Gene3D" id="3.40.50.2300">
    <property type="match status" value="1"/>
</dbReference>
<feature type="DNA-binding region" description="OmpR/PhoB-type" evidence="8">
    <location>
        <begin position="186"/>
        <end position="284"/>
    </location>
</feature>
<evidence type="ECO:0000259" key="10">
    <source>
        <dbReference type="PROSITE" id="PS51755"/>
    </source>
</evidence>
<dbReference type="EMBL" id="CP032568">
    <property type="protein sequence ID" value="AYF75015.1"/>
    <property type="molecule type" value="Genomic_DNA"/>
</dbReference>
<evidence type="ECO:0000313" key="12">
    <source>
        <dbReference type="Proteomes" id="UP000267164"/>
    </source>
</evidence>
<evidence type="ECO:0000259" key="9">
    <source>
        <dbReference type="PROSITE" id="PS50110"/>
    </source>
</evidence>
<evidence type="ECO:0000256" key="5">
    <source>
        <dbReference type="ARBA" id="ARBA00023125"/>
    </source>
</evidence>
<keyword evidence="3" id="KW-0902">Two-component regulatory system</keyword>
<dbReference type="GO" id="GO:0000976">
    <property type="term" value="F:transcription cis-regulatory region binding"/>
    <property type="evidence" value="ECO:0007669"/>
    <property type="project" value="TreeGrafter"/>
</dbReference>
<evidence type="ECO:0000256" key="2">
    <source>
        <dbReference type="ARBA" id="ARBA00022553"/>
    </source>
</evidence>
<evidence type="ECO:0000256" key="3">
    <source>
        <dbReference type="ARBA" id="ARBA00023012"/>
    </source>
</evidence>
<dbReference type="InterPro" id="IPR001867">
    <property type="entry name" value="OmpR/PhoB-type_DNA-bd"/>
</dbReference>
<protein>
    <submittedName>
        <fullName evidence="11">DNA-binding response regulator</fullName>
    </submittedName>
</protein>
<proteinExistence type="predicted"/>
<dbReference type="InterPro" id="IPR039420">
    <property type="entry name" value="WalR-like"/>
</dbReference>
<organism evidence="11 12">
    <name type="scientific">Nocardia yunnanensis</name>
    <dbReference type="NCBI Taxonomy" id="2382165"/>
    <lineage>
        <taxon>Bacteria</taxon>
        <taxon>Bacillati</taxon>
        <taxon>Actinomycetota</taxon>
        <taxon>Actinomycetes</taxon>
        <taxon>Mycobacteriales</taxon>
        <taxon>Nocardiaceae</taxon>
        <taxon>Nocardia</taxon>
    </lineage>
</organism>
<dbReference type="GO" id="GO:0006355">
    <property type="term" value="P:regulation of DNA-templated transcription"/>
    <property type="evidence" value="ECO:0007669"/>
    <property type="project" value="InterPro"/>
</dbReference>